<dbReference type="OrthoDB" id="9995590at2759"/>
<dbReference type="PRINTS" id="PR00776">
    <property type="entry name" value="HEMOGLOBNASE"/>
</dbReference>
<dbReference type="GO" id="GO:0005773">
    <property type="term" value="C:vacuole"/>
    <property type="evidence" value="ECO:0007669"/>
    <property type="project" value="GOC"/>
</dbReference>
<comment type="catalytic activity">
    <reaction evidence="1">
        <text>Hydrolysis of proteins and small molecule substrates at -Asn-|-Xaa- bonds.</text>
        <dbReference type="EC" id="3.4.22.34"/>
    </reaction>
</comment>
<evidence type="ECO:0000256" key="4">
    <source>
        <dbReference type="ARBA" id="ARBA00022670"/>
    </source>
</evidence>
<keyword evidence="5" id="KW-0732">Signal</keyword>
<dbReference type="PANTHER" id="PTHR12000:SF42">
    <property type="entry name" value="LEGUMAIN"/>
    <property type="match status" value="1"/>
</dbReference>
<evidence type="ECO:0000256" key="8">
    <source>
        <dbReference type="SAM" id="MobiDB-lite"/>
    </source>
</evidence>
<evidence type="ECO:0000256" key="7">
    <source>
        <dbReference type="ARBA" id="ARBA00022807"/>
    </source>
</evidence>
<evidence type="ECO:0000259" key="9">
    <source>
        <dbReference type="Pfam" id="PF20985"/>
    </source>
</evidence>
<dbReference type="InterPro" id="IPR001096">
    <property type="entry name" value="Peptidase_C13"/>
</dbReference>
<sequence length="366" mass="42224">MMEDDLANNAKNPTPGIIINHPKGNDVYKDVPKDYTGKAVTPENFVAILEGNKQALDGIGSGKFLKSGPNDHVFIYFADLGAPGLIAFPQGELAATKLNKTIRYMYEKKMYGKMVIYIEACESGSMFEDILPRDINVYATTSANRKEDSYACYLDHERDTFLGDYYSVNWLEDSDKEILTQETLNRQFKKVKSKTQKSHVQVFGDLKMRGMHVSEFFGRKIADPIILPRVEMNLVKSRDVPIEILKKKYVISKSVDEQVMILKKLYKIFNNRLFLSDKVSEILTEIFHDQKKEFDVKDKHYRLKNFDCYDKIREHFNEKCFNLSKNTYALNFLYILVNLCEKEIAAEQAIEAMERVCVHPPISDIV</sequence>
<dbReference type="Gene3D" id="3.40.50.1460">
    <property type="match status" value="1"/>
</dbReference>
<dbReference type="FunFam" id="3.40.50.1460:FF:000006">
    <property type="entry name" value="Legumain"/>
    <property type="match status" value="1"/>
</dbReference>
<dbReference type="GO" id="GO:0004197">
    <property type="term" value="F:cysteine-type endopeptidase activity"/>
    <property type="evidence" value="ECO:0007669"/>
    <property type="project" value="UniProtKB-EC"/>
</dbReference>
<comment type="caution">
    <text evidence="10">The sequence shown here is derived from an EMBL/GenBank/DDBJ whole genome shotgun (WGS) entry which is preliminary data.</text>
</comment>
<evidence type="ECO:0000256" key="6">
    <source>
        <dbReference type="ARBA" id="ARBA00022801"/>
    </source>
</evidence>
<dbReference type="PANTHER" id="PTHR12000">
    <property type="entry name" value="HEMOGLOBINASE FAMILY MEMBER"/>
    <property type="match status" value="1"/>
</dbReference>
<comment type="similarity">
    <text evidence="2">Belongs to the peptidase C13 family.</text>
</comment>
<evidence type="ECO:0000256" key="3">
    <source>
        <dbReference type="ARBA" id="ARBA00012628"/>
    </source>
</evidence>
<keyword evidence="11" id="KW-1185">Reference proteome</keyword>
<dbReference type="CDD" id="cd21115">
    <property type="entry name" value="legumain_C"/>
    <property type="match status" value="1"/>
</dbReference>
<dbReference type="InterPro" id="IPR046427">
    <property type="entry name" value="Legumain_prodom_sf"/>
</dbReference>
<dbReference type="InterPro" id="IPR048501">
    <property type="entry name" value="Legum_prodom"/>
</dbReference>
<proteinExistence type="inferred from homology"/>
<dbReference type="Pfam" id="PF20985">
    <property type="entry name" value="Legum_prodom"/>
    <property type="match status" value="1"/>
</dbReference>
<keyword evidence="7" id="KW-0788">Thiol protease</keyword>
<protein>
    <recommendedName>
        <fullName evidence="3">legumain</fullName>
        <ecNumber evidence="3">3.4.22.34</ecNumber>
    </recommendedName>
</protein>
<dbReference type="GO" id="GO:0051603">
    <property type="term" value="P:proteolysis involved in protein catabolic process"/>
    <property type="evidence" value="ECO:0007669"/>
    <property type="project" value="TreeGrafter"/>
</dbReference>
<dbReference type="PIRSF" id="PIRSF019663">
    <property type="entry name" value="Legumain"/>
    <property type="match status" value="1"/>
</dbReference>
<gene>
    <name evidence="10" type="primary">Lgmn</name>
    <name evidence="10" type="ORF">TNCT_404521</name>
</gene>
<dbReference type="AlphaFoldDB" id="A0A8X6LKV6"/>
<dbReference type="EC" id="3.4.22.34" evidence="3"/>
<organism evidence="10 11">
    <name type="scientific">Trichonephila clavata</name>
    <name type="common">Joro spider</name>
    <name type="synonym">Nephila clavata</name>
    <dbReference type="NCBI Taxonomy" id="2740835"/>
    <lineage>
        <taxon>Eukaryota</taxon>
        <taxon>Metazoa</taxon>
        <taxon>Ecdysozoa</taxon>
        <taxon>Arthropoda</taxon>
        <taxon>Chelicerata</taxon>
        <taxon>Arachnida</taxon>
        <taxon>Araneae</taxon>
        <taxon>Araneomorphae</taxon>
        <taxon>Entelegynae</taxon>
        <taxon>Araneoidea</taxon>
        <taxon>Nephilidae</taxon>
        <taxon>Trichonephila</taxon>
    </lineage>
</organism>
<keyword evidence="4" id="KW-0645">Protease</keyword>
<evidence type="ECO:0000313" key="10">
    <source>
        <dbReference type="EMBL" id="GFR11124.1"/>
    </source>
</evidence>
<reference evidence="10" key="1">
    <citation type="submission" date="2020-07" db="EMBL/GenBank/DDBJ databases">
        <title>Multicomponent nature underlies the extraordinary mechanical properties of spider dragline silk.</title>
        <authorList>
            <person name="Kono N."/>
            <person name="Nakamura H."/>
            <person name="Mori M."/>
            <person name="Yoshida Y."/>
            <person name="Ohtoshi R."/>
            <person name="Malay A.D."/>
            <person name="Moran D.A.P."/>
            <person name="Tomita M."/>
            <person name="Numata K."/>
            <person name="Arakawa K."/>
        </authorList>
    </citation>
    <scope>NUCLEOTIDE SEQUENCE</scope>
</reference>
<dbReference type="Pfam" id="PF01650">
    <property type="entry name" value="Peptidase_C13"/>
    <property type="match status" value="1"/>
</dbReference>
<dbReference type="EMBL" id="BMAO01016789">
    <property type="protein sequence ID" value="GFR11124.1"/>
    <property type="molecule type" value="Genomic_DNA"/>
</dbReference>
<name>A0A8X6LKV6_TRICU</name>
<evidence type="ECO:0000256" key="2">
    <source>
        <dbReference type="ARBA" id="ARBA00009941"/>
    </source>
</evidence>
<dbReference type="Proteomes" id="UP000887116">
    <property type="component" value="Unassembled WGS sequence"/>
</dbReference>
<keyword evidence="6" id="KW-0378">Hydrolase</keyword>
<evidence type="ECO:0000313" key="11">
    <source>
        <dbReference type="Proteomes" id="UP000887116"/>
    </source>
</evidence>
<dbReference type="GO" id="GO:0006624">
    <property type="term" value="P:vacuolar protein processing"/>
    <property type="evidence" value="ECO:0007669"/>
    <property type="project" value="TreeGrafter"/>
</dbReference>
<accession>A0A8X6LKV6</accession>
<evidence type="ECO:0000256" key="5">
    <source>
        <dbReference type="ARBA" id="ARBA00022729"/>
    </source>
</evidence>
<evidence type="ECO:0000256" key="1">
    <source>
        <dbReference type="ARBA" id="ARBA00000810"/>
    </source>
</evidence>
<feature type="domain" description="Legumain prodomain" evidence="9">
    <location>
        <begin position="263"/>
        <end position="357"/>
    </location>
</feature>
<feature type="region of interest" description="Disordered" evidence="8">
    <location>
        <begin position="1"/>
        <end position="23"/>
    </location>
</feature>
<dbReference type="Gene3D" id="1.10.132.130">
    <property type="match status" value="1"/>
</dbReference>